<keyword evidence="3" id="KW-1185">Reference proteome</keyword>
<accession>A0A1G9HRI0</accession>
<dbReference type="Proteomes" id="UP000198701">
    <property type="component" value="Unassembled WGS sequence"/>
</dbReference>
<evidence type="ECO:0000313" key="3">
    <source>
        <dbReference type="Proteomes" id="UP000198701"/>
    </source>
</evidence>
<feature type="transmembrane region" description="Helical" evidence="1">
    <location>
        <begin position="46"/>
        <end position="66"/>
    </location>
</feature>
<evidence type="ECO:0000256" key="1">
    <source>
        <dbReference type="SAM" id="Phobius"/>
    </source>
</evidence>
<dbReference type="OrthoDB" id="5123577at2"/>
<dbReference type="AlphaFoldDB" id="A0A1G9HRI0"/>
<feature type="transmembrane region" description="Helical" evidence="1">
    <location>
        <begin position="78"/>
        <end position="101"/>
    </location>
</feature>
<keyword evidence="1" id="KW-0472">Membrane</keyword>
<evidence type="ECO:0000313" key="2">
    <source>
        <dbReference type="EMBL" id="SDL15568.1"/>
    </source>
</evidence>
<protein>
    <submittedName>
        <fullName evidence="2">Uncharacterized protein</fullName>
    </submittedName>
</protein>
<organism evidence="2 3">
    <name type="scientific">Cryobacterium psychrotolerans</name>
    <dbReference type="NCBI Taxonomy" id="386301"/>
    <lineage>
        <taxon>Bacteria</taxon>
        <taxon>Bacillati</taxon>
        <taxon>Actinomycetota</taxon>
        <taxon>Actinomycetes</taxon>
        <taxon>Micrococcales</taxon>
        <taxon>Microbacteriaceae</taxon>
        <taxon>Cryobacterium</taxon>
    </lineage>
</organism>
<dbReference type="RefSeq" id="WP_134575436.1">
    <property type="nucleotide sequence ID" value="NZ_FNFU01000036.1"/>
</dbReference>
<name>A0A1G9HRI0_9MICO</name>
<proteinExistence type="predicted"/>
<sequence length="103" mass="10369">MSDPTRVTSQPALTTSSGRSWLVVGALFTAIALSVLIPMTSLPPSGVALTGAITVAALYGGMLVVRVTVSRGRRRLRLLAAGLIAIAIVSVITAGIVAATVGV</sequence>
<feature type="transmembrane region" description="Helical" evidence="1">
    <location>
        <begin position="21"/>
        <end position="40"/>
    </location>
</feature>
<keyword evidence="1" id="KW-1133">Transmembrane helix</keyword>
<keyword evidence="1" id="KW-0812">Transmembrane</keyword>
<reference evidence="2 3" key="1">
    <citation type="submission" date="2016-10" db="EMBL/GenBank/DDBJ databases">
        <authorList>
            <person name="de Groot N.N."/>
        </authorList>
    </citation>
    <scope>NUCLEOTIDE SEQUENCE [LARGE SCALE GENOMIC DNA]</scope>
    <source>
        <strain evidence="2 3">CGMCC 1.5382</strain>
    </source>
</reference>
<gene>
    <name evidence="2" type="ORF">SAMN05216282_1369</name>
</gene>
<dbReference type="EMBL" id="FNFU01000036">
    <property type="protein sequence ID" value="SDL15568.1"/>
    <property type="molecule type" value="Genomic_DNA"/>
</dbReference>